<dbReference type="EMBL" id="HACG01025114">
    <property type="protein sequence ID" value="CEK71979.1"/>
    <property type="molecule type" value="Transcribed_RNA"/>
</dbReference>
<organism evidence="1">
    <name type="scientific">Arion vulgaris</name>
    <dbReference type="NCBI Taxonomy" id="1028688"/>
    <lineage>
        <taxon>Eukaryota</taxon>
        <taxon>Metazoa</taxon>
        <taxon>Spiralia</taxon>
        <taxon>Lophotrochozoa</taxon>
        <taxon>Mollusca</taxon>
        <taxon>Gastropoda</taxon>
        <taxon>Heterobranchia</taxon>
        <taxon>Euthyneura</taxon>
        <taxon>Panpulmonata</taxon>
        <taxon>Eupulmonata</taxon>
        <taxon>Stylommatophora</taxon>
        <taxon>Helicina</taxon>
        <taxon>Arionoidea</taxon>
        <taxon>Arionidae</taxon>
        <taxon>Arion</taxon>
    </lineage>
</organism>
<feature type="non-terminal residue" evidence="1">
    <location>
        <position position="1"/>
    </location>
</feature>
<accession>A0A0B6ZTP2</accession>
<reference evidence="1" key="1">
    <citation type="submission" date="2014-12" db="EMBL/GenBank/DDBJ databases">
        <title>Insight into the proteome of Arion vulgaris.</title>
        <authorList>
            <person name="Aradska J."/>
            <person name="Bulat T."/>
            <person name="Smidak R."/>
            <person name="Sarate P."/>
            <person name="Gangsoo J."/>
            <person name="Sialana F."/>
            <person name="Bilban M."/>
            <person name="Lubec G."/>
        </authorList>
    </citation>
    <scope>NUCLEOTIDE SEQUENCE</scope>
    <source>
        <tissue evidence="1">Skin</tissue>
    </source>
</reference>
<gene>
    <name evidence="1" type="primary">ORF80618</name>
</gene>
<proteinExistence type="predicted"/>
<protein>
    <submittedName>
        <fullName evidence="1">Uncharacterized protein</fullName>
    </submittedName>
</protein>
<sequence length="79" mass="9343">SYLMMMFITQYLLLKKSLVISLVYHIEFSSPLGFIEIYGNLHCQNEWLHLSQPSSSINLHCLTQKNKEYKCILSQEFKQ</sequence>
<dbReference type="AlphaFoldDB" id="A0A0B6ZTP2"/>
<name>A0A0B6ZTP2_9EUPU</name>
<evidence type="ECO:0000313" key="1">
    <source>
        <dbReference type="EMBL" id="CEK71979.1"/>
    </source>
</evidence>